<reference evidence="1 2" key="1">
    <citation type="submission" date="2014-04" db="EMBL/GenBank/DDBJ databases">
        <authorList>
            <consortium name="DOE Joint Genome Institute"/>
            <person name="Kuo A."/>
            <person name="Kohler A."/>
            <person name="Jargeat P."/>
            <person name="Nagy L.G."/>
            <person name="Floudas D."/>
            <person name="Copeland A."/>
            <person name="Barry K.W."/>
            <person name="Cichocki N."/>
            <person name="Veneault-Fourrey C."/>
            <person name="LaButti K."/>
            <person name="Lindquist E.A."/>
            <person name="Lipzen A."/>
            <person name="Lundell T."/>
            <person name="Morin E."/>
            <person name="Murat C."/>
            <person name="Sun H."/>
            <person name="Tunlid A."/>
            <person name="Henrissat B."/>
            <person name="Grigoriev I.V."/>
            <person name="Hibbett D.S."/>
            <person name="Martin F."/>
            <person name="Nordberg H.P."/>
            <person name="Cantor M.N."/>
            <person name="Hua S.X."/>
        </authorList>
    </citation>
    <scope>NUCLEOTIDE SEQUENCE [LARGE SCALE GENOMIC DNA]</scope>
    <source>
        <strain evidence="1 2">Ve08.2h10</strain>
    </source>
</reference>
<proteinExistence type="predicted"/>
<dbReference type="OrthoDB" id="29879at2759"/>
<dbReference type="STRING" id="930991.A0A0D0DS58"/>
<dbReference type="Proteomes" id="UP000054538">
    <property type="component" value="Unassembled WGS sequence"/>
</dbReference>
<organism evidence="1 2">
    <name type="scientific">Paxillus rubicundulus Ve08.2h10</name>
    <dbReference type="NCBI Taxonomy" id="930991"/>
    <lineage>
        <taxon>Eukaryota</taxon>
        <taxon>Fungi</taxon>
        <taxon>Dikarya</taxon>
        <taxon>Basidiomycota</taxon>
        <taxon>Agaricomycotina</taxon>
        <taxon>Agaricomycetes</taxon>
        <taxon>Agaricomycetidae</taxon>
        <taxon>Boletales</taxon>
        <taxon>Paxilineae</taxon>
        <taxon>Paxillaceae</taxon>
        <taxon>Paxillus</taxon>
    </lineage>
</organism>
<dbReference type="InParanoid" id="A0A0D0DS58"/>
<gene>
    <name evidence="1" type="ORF">PAXRUDRAFT_139144</name>
</gene>
<feature type="non-terminal residue" evidence="1">
    <location>
        <position position="84"/>
    </location>
</feature>
<name>A0A0D0DS58_9AGAM</name>
<dbReference type="AlphaFoldDB" id="A0A0D0DS58"/>
<accession>A0A0D0DS58</accession>
<reference evidence="2" key="2">
    <citation type="submission" date="2015-01" db="EMBL/GenBank/DDBJ databases">
        <title>Evolutionary Origins and Diversification of the Mycorrhizal Mutualists.</title>
        <authorList>
            <consortium name="DOE Joint Genome Institute"/>
            <consortium name="Mycorrhizal Genomics Consortium"/>
            <person name="Kohler A."/>
            <person name="Kuo A."/>
            <person name="Nagy L.G."/>
            <person name="Floudas D."/>
            <person name="Copeland A."/>
            <person name="Barry K.W."/>
            <person name="Cichocki N."/>
            <person name="Veneault-Fourrey C."/>
            <person name="LaButti K."/>
            <person name="Lindquist E.A."/>
            <person name="Lipzen A."/>
            <person name="Lundell T."/>
            <person name="Morin E."/>
            <person name="Murat C."/>
            <person name="Riley R."/>
            <person name="Ohm R."/>
            <person name="Sun H."/>
            <person name="Tunlid A."/>
            <person name="Henrissat B."/>
            <person name="Grigoriev I.V."/>
            <person name="Hibbett D.S."/>
            <person name="Martin F."/>
        </authorList>
    </citation>
    <scope>NUCLEOTIDE SEQUENCE [LARGE SCALE GENOMIC DNA]</scope>
    <source>
        <strain evidence="2">Ve08.2h10</strain>
    </source>
</reference>
<dbReference type="EMBL" id="KN825002">
    <property type="protein sequence ID" value="KIK96128.1"/>
    <property type="molecule type" value="Genomic_DNA"/>
</dbReference>
<keyword evidence="2" id="KW-1185">Reference proteome</keyword>
<evidence type="ECO:0000313" key="1">
    <source>
        <dbReference type="EMBL" id="KIK96128.1"/>
    </source>
</evidence>
<sequence>MNGASDETIHAPRPATPLDLRLQELDQTQDPSLMAAIESHYPLTHNEDASAAMAGLPTYQAHVSRSVFDFSALENFAAVEKANL</sequence>
<dbReference type="HOGENOM" id="CLU_2533686_0_0_1"/>
<protein>
    <submittedName>
        <fullName evidence="1">Uncharacterized protein</fullName>
    </submittedName>
</protein>
<evidence type="ECO:0000313" key="2">
    <source>
        <dbReference type="Proteomes" id="UP000054538"/>
    </source>
</evidence>